<sequence>MDILTLNDYVNRAVYGEWMMLVFILVGLYLSLRAGFPQFSRLGVALRETLGAIRERFLSFGGQITPFQAAMVAMSATIGTGHIIGMVGAVLLGGPGAVLWMWVAYLVGMATKFSEAVLAVHFRRQYTDGSVLGGPMVYIRYGLGRRMAWLAALFALFTAIAAFGIGNLSQAGAVGAALAQEFNVPPAITGLLVALLVGILLAGGIRSVARFAQVVVPLKLVLFFLAILPLIFIHLENLPAAFVLVVSSAFSFQAAAGGAAGAAVSLGLAEILKAGVGRGIFANEAGLGSAAIAHAQAQVDHPVRQGFWGLTEMLLSLTVTTLMALTFIASGLWQRFLGGDRVEAARALFAEHPLGVAALGLMLAVFALGTMVSWGFYGEEGAAYLFGEGIRWPYRLTFATFAFVGPLGGLAALTSVADTLNGLMAIPNLIALLALGGLVGQLLREFFSGLPWQPPEEED</sequence>
<comment type="similarity">
    <text evidence="2 8">Belongs to the alanine or glycine:cation symporter (AGCS) (TC 2.A.25) family.</text>
</comment>
<dbReference type="GO" id="GO:0005283">
    <property type="term" value="F:amino acid:sodium symporter activity"/>
    <property type="evidence" value="ECO:0007669"/>
    <property type="project" value="InterPro"/>
</dbReference>
<evidence type="ECO:0000256" key="5">
    <source>
        <dbReference type="ARBA" id="ARBA00022692"/>
    </source>
</evidence>
<keyword evidence="6 8" id="KW-1133">Transmembrane helix</keyword>
<keyword evidence="8" id="KW-0769">Symport</keyword>
<reference evidence="9" key="1">
    <citation type="journal article" date="2020" name="mSystems">
        <title>Genome- and Community-Level Interaction Insights into Carbon Utilization and Element Cycling Functions of Hydrothermarchaeota in Hydrothermal Sediment.</title>
        <authorList>
            <person name="Zhou Z."/>
            <person name="Liu Y."/>
            <person name="Xu W."/>
            <person name="Pan J."/>
            <person name="Luo Z.H."/>
            <person name="Li M."/>
        </authorList>
    </citation>
    <scope>NUCLEOTIDE SEQUENCE [LARGE SCALE GENOMIC DNA]</scope>
    <source>
        <strain evidence="9">SpSt-524</strain>
    </source>
</reference>
<dbReference type="NCBIfam" id="TIGR00835">
    <property type="entry name" value="agcS"/>
    <property type="match status" value="1"/>
</dbReference>
<feature type="transmembrane region" description="Helical" evidence="8">
    <location>
        <begin position="188"/>
        <end position="209"/>
    </location>
</feature>
<dbReference type="EMBL" id="DSWI01000019">
    <property type="protein sequence ID" value="HFG20884.1"/>
    <property type="molecule type" value="Genomic_DNA"/>
</dbReference>
<feature type="transmembrane region" description="Helical" evidence="8">
    <location>
        <begin position="57"/>
        <end position="77"/>
    </location>
</feature>
<keyword evidence="7 8" id="KW-0472">Membrane</keyword>
<evidence type="ECO:0000256" key="1">
    <source>
        <dbReference type="ARBA" id="ARBA00004651"/>
    </source>
</evidence>
<feature type="transmembrane region" description="Helical" evidence="8">
    <location>
        <begin position="314"/>
        <end position="334"/>
    </location>
</feature>
<evidence type="ECO:0000256" key="8">
    <source>
        <dbReference type="RuleBase" id="RU363064"/>
    </source>
</evidence>
<evidence type="ECO:0000313" key="9">
    <source>
        <dbReference type="EMBL" id="HFG20884.1"/>
    </source>
</evidence>
<proteinExistence type="inferred from homology"/>
<feature type="transmembrane region" description="Helical" evidence="8">
    <location>
        <begin position="398"/>
        <end position="417"/>
    </location>
</feature>
<organism evidence="9">
    <name type="scientific">Meiothermus ruber</name>
    <dbReference type="NCBI Taxonomy" id="277"/>
    <lineage>
        <taxon>Bacteria</taxon>
        <taxon>Thermotogati</taxon>
        <taxon>Deinococcota</taxon>
        <taxon>Deinococci</taxon>
        <taxon>Thermales</taxon>
        <taxon>Thermaceae</taxon>
        <taxon>Meiothermus</taxon>
    </lineage>
</organism>
<feature type="transmembrane region" description="Helical" evidence="8">
    <location>
        <begin position="18"/>
        <end position="36"/>
    </location>
</feature>
<keyword evidence="5 8" id="KW-0812">Transmembrane</keyword>
<feature type="transmembrane region" description="Helical" evidence="8">
    <location>
        <begin position="148"/>
        <end position="168"/>
    </location>
</feature>
<comment type="subcellular location">
    <subcellularLocation>
        <location evidence="1 8">Cell membrane</location>
        <topology evidence="1 8">Multi-pass membrane protein</topology>
    </subcellularLocation>
</comment>
<protein>
    <submittedName>
        <fullName evidence="9">Sodium:alanine symporter family protein</fullName>
    </submittedName>
</protein>
<dbReference type="Pfam" id="PF01235">
    <property type="entry name" value="Na_Ala_symp"/>
    <property type="match status" value="1"/>
</dbReference>
<feature type="transmembrane region" description="Helical" evidence="8">
    <location>
        <begin position="241"/>
        <end position="268"/>
    </location>
</feature>
<feature type="transmembrane region" description="Helical" evidence="8">
    <location>
        <begin position="83"/>
        <end position="107"/>
    </location>
</feature>
<feature type="transmembrane region" description="Helical" evidence="8">
    <location>
        <begin position="216"/>
        <end position="235"/>
    </location>
</feature>
<dbReference type="InterPro" id="IPR001734">
    <property type="entry name" value="Na/solute_symporter"/>
</dbReference>
<dbReference type="RefSeq" id="WP_297557160.1">
    <property type="nucleotide sequence ID" value="NZ_JBKBUW010000054.1"/>
</dbReference>
<evidence type="ECO:0000256" key="6">
    <source>
        <dbReference type="ARBA" id="ARBA00022989"/>
    </source>
</evidence>
<feature type="transmembrane region" description="Helical" evidence="8">
    <location>
        <begin position="423"/>
        <end position="443"/>
    </location>
</feature>
<dbReference type="GO" id="GO:0005886">
    <property type="term" value="C:plasma membrane"/>
    <property type="evidence" value="ECO:0007669"/>
    <property type="project" value="UniProtKB-SubCell"/>
</dbReference>
<dbReference type="PANTHER" id="PTHR30330:SF3">
    <property type="entry name" value="TRANSCRIPTIONAL REGULATOR, LRP FAMILY"/>
    <property type="match status" value="1"/>
</dbReference>
<dbReference type="PROSITE" id="PS50283">
    <property type="entry name" value="NA_SOLUT_SYMP_3"/>
    <property type="match status" value="1"/>
</dbReference>
<accession>A0A7C3I475</accession>
<name>A0A7C3I475_MEIRU</name>
<keyword evidence="4 8" id="KW-1003">Cell membrane</keyword>
<dbReference type="PANTHER" id="PTHR30330">
    <property type="entry name" value="AGSS FAMILY TRANSPORTER, SODIUM-ALANINE"/>
    <property type="match status" value="1"/>
</dbReference>
<evidence type="ECO:0000256" key="4">
    <source>
        <dbReference type="ARBA" id="ARBA00022475"/>
    </source>
</evidence>
<dbReference type="Gene3D" id="1.20.1740.10">
    <property type="entry name" value="Amino acid/polyamine transporter I"/>
    <property type="match status" value="1"/>
</dbReference>
<evidence type="ECO:0000256" key="7">
    <source>
        <dbReference type="ARBA" id="ARBA00023136"/>
    </source>
</evidence>
<gene>
    <name evidence="9" type="ORF">ENS82_09255</name>
</gene>
<dbReference type="InterPro" id="IPR001463">
    <property type="entry name" value="Na/Ala_symport"/>
</dbReference>
<comment type="caution">
    <text evidence="9">The sequence shown here is derived from an EMBL/GenBank/DDBJ whole genome shotgun (WGS) entry which is preliminary data.</text>
</comment>
<dbReference type="AlphaFoldDB" id="A0A7C3I475"/>
<evidence type="ECO:0000256" key="2">
    <source>
        <dbReference type="ARBA" id="ARBA00009261"/>
    </source>
</evidence>
<evidence type="ECO:0000256" key="3">
    <source>
        <dbReference type="ARBA" id="ARBA00022448"/>
    </source>
</evidence>
<dbReference type="PRINTS" id="PR00175">
    <property type="entry name" value="NAALASMPORT"/>
</dbReference>
<feature type="transmembrane region" description="Helical" evidence="8">
    <location>
        <begin position="354"/>
        <end position="377"/>
    </location>
</feature>
<keyword evidence="3 8" id="KW-0813">Transport</keyword>